<sequence length="302" mass="34786">MKIAIATRHNLPDWEQDDQPFFQALTDAGIQHDVMPWDSDIRWSDYDLCLLRTTWDYQERFEEFTQWVKTVSQHTQLCNPETVIHWNSHKGYLRELEQNGIQIAPSVWLDRGQAYDIKSIMAEKGWQQGFIKPLIGANARECCRFNSDEPGLARAKAHIDRLITYEDLVLQPYLSTVESFGETSGIFFNNQFSHGTRKVPVQGDFRVQDDYGASDFPYQLSDAEKVLADKALKYVCDHYLPPGQEQLLYARIDFLHDADGTPYLNEMELIEPSLFFRHGGKQACDTLVSAIQTIKNNGVINE</sequence>
<gene>
    <name evidence="1" type="ordered locus">Kkor_2545</name>
</gene>
<name>C7R9T4_KANKD</name>
<evidence type="ECO:0000313" key="2">
    <source>
        <dbReference type="Proteomes" id="UP000001231"/>
    </source>
</evidence>
<dbReference type="InterPro" id="IPR013815">
    <property type="entry name" value="ATP_grasp_subdomain_1"/>
</dbReference>
<evidence type="ECO:0008006" key="3">
    <source>
        <dbReference type="Google" id="ProtNLM"/>
    </source>
</evidence>
<dbReference type="Gene3D" id="3.30.470.20">
    <property type="entry name" value="ATP-grasp fold, B domain"/>
    <property type="match status" value="1"/>
</dbReference>
<dbReference type="Gene3D" id="3.40.50.20">
    <property type="match status" value="1"/>
</dbReference>
<dbReference type="PANTHER" id="PTHR39217">
    <property type="match status" value="1"/>
</dbReference>
<dbReference type="Proteomes" id="UP000001231">
    <property type="component" value="Chromosome"/>
</dbReference>
<accession>C7R9T4</accession>
<proteinExistence type="predicted"/>
<dbReference type="OrthoDB" id="3373978at2"/>
<dbReference type="SUPFAM" id="SSF56059">
    <property type="entry name" value="Glutathione synthetase ATP-binding domain-like"/>
    <property type="match status" value="1"/>
</dbReference>
<protein>
    <recommendedName>
        <fullName evidence="3">ATP-grasp domain-containing protein</fullName>
    </recommendedName>
</protein>
<dbReference type="EMBL" id="CP001707">
    <property type="protein sequence ID" value="ACV27953.1"/>
    <property type="molecule type" value="Genomic_DNA"/>
</dbReference>
<dbReference type="HOGENOM" id="CLU_070819_0_1_6"/>
<dbReference type="GO" id="GO:0003824">
    <property type="term" value="F:catalytic activity"/>
    <property type="evidence" value="ECO:0007669"/>
    <property type="project" value="UniProtKB-ARBA"/>
</dbReference>
<dbReference type="GO" id="GO:0005524">
    <property type="term" value="F:ATP binding"/>
    <property type="evidence" value="ECO:0007669"/>
    <property type="project" value="InterPro"/>
</dbReference>
<keyword evidence="2" id="KW-1185">Reference proteome</keyword>
<dbReference type="RefSeq" id="WP_015781558.1">
    <property type="nucleotide sequence ID" value="NC_013166.1"/>
</dbReference>
<dbReference type="InParanoid" id="C7R9T4"/>
<organism evidence="1 2">
    <name type="scientific">Kangiella koreensis (strain DSM 16069 / JCM 12317 / KCTC 12182 / SW-125)</name>
    <dbReference type="NCBI Taxonomy" id="523791"/>
    <lineage>
        <taxon>Bacteria</taxon>
        <taxon>Pseudomonadati</taxon>
        <taxon>Pseudomonadota</taxon>
        <taxon>Gammaproteobacteria</taxon>
        <taxon>Kangiellales</taxon>
        <taxon>Kangiellaceae</taxon>
        <taxon>Kangiella</taxon>
    </lineage>
</organism>
<dbReference type="Gene3D" id="3.30.1490.20">
    <property type="entry name" value="ATP-grasp fold, A domain"/>
    <property type="match status" value="1"/>
</dbReference>
<evidence type="ECO:0000313" key="1">
    <source>
        <dbReference type="EMBL" id="ACV27953.1"/>
    </source>
</evidence>
<dbReference type="eggNOG" id="COG0189">
    <property type="taxonomic scope" value="Bacteria"/>
</dbReference>
<dbReference type="InterPro" id="IPR053191">
    <property type="entry name" value="DcsG_Biosynth_Enzyme"/>
</dbReference>
<dbReference type="AlphaFoldDB" id="C7R9T4"/>
<dbReference type="STRING" id="523791.Kkor_2545"/>
<reference evidence="1 2" key="1">
    <citation type="journal article" date="2009" name="Stand. Genomic Sci.">
        <title>Complete genome sequence of Kangiella koreensis type strain (SW-125).</title>
        <authorList>
            <person name="Han C."/>
            <person name="Sikorski J."/>
            <person name="Lapidus A."/>
            <person name="Nolan M."/>
            <person name="Glavina Del Rio T."/>
            <person name="Tice H."/>
            <person name="Cheng J.F."/>
            <person name="Lucas S."/>
            <person name="Chen F."/>
            <person name="Copeland A."/>
            <person name="Ivanova N."/>
            <person name="Mavromatis K."/>
            <person name="Ovchinnikova G."/>
            <person name="Pati A."/>
            <person name="Bruce D."/>
            <person name="Goodwin L."/>
            <person name="Pitluck S."/>
            <person name="Chen A."/>
            <person name="Palaniappan K."/>
            <person name="Land M."/>
            <person name="Hauser L."/>
            <person name="Chang Y.J."/>
            <person name="Jeffries C.D."/>
            <person name="Chain P."/>
            <person name="Saunders E."/>
            <person name="Brettin T."/>
            <person name="Goker M."/>
            <person name="Tindall B.J."/>
            <person name="Bristow J."/>
            <person name="Eisen J.A."/>
            <person name="Markowitz V."/>
            <person name="Hugenholtz P."/>
            <person name="Kyrpides N.C."/>
            <person name="Klenk H.P."/>
            <person name="Detter J.C."/>
        </authorList>
    </citation>
    <scope>NUCLEOTIDE SEQUENCE [LARGE SCALE GENOMIC DNA]</scope>
    <source>
        <strain evidence="2">DSM 16069 / KCTC 12182 / SW-125</strain>
    </source>
</reference>
<dbReference type="KEGG" id="kko:Kkor_2545"/>
<dbReference type="PANTHER" id="PTHR39217:SF1">
    <property type="entry name" value="GLUTATHIONE SYNTHETASE"/>
    <property type="match status" value="1"/>
</dbReference>